<feature type="region of interest" description="Disordered" evidence="1">
    <location>
        <begin position="339"/>
        <end position="361"/>
    </location>
</feature>
<keyword evidence="2" id="KW-1133">Transmembrane helix</keyword>
<gene>
    <name evidence="3" type="ORF">K491DRAFT_623686</name>
</gene>
<reference evidence="3" key="1">
    <citation type="journal article" date="2020" name="Stud. Mycol.">
        <title>101 Dothideomycetes genomes: a test case for predicting lifestyles and emergence of pathogens.</title>
        <authorList>
            <person name="Haridas S."/>
            <person name="Albert R."/>
            <person name="Binder M."/>
            <person name="Bloem J."/>
            <person name="Labutti K."/>
            <person name="Salamov A."/>
            <person name="Andreopoulos B."/>
            <person name="Baker S."/>
            <person name="Barry K."/>
            <person name="Bills G."/>
            <person name="Bluhm B."/>
            <person name="Cannon C."/>
            <person name="Castanera R."/>
            <person name="Culley D."/>
            <person name="Daum C."/>
            <person name="Ezra D."/>
            <person name="Gonzalez J."/>
            <person name="Henrissat B."/>
            <person name="Kuo A."/>
            <person name="Liang C."/>
            <person name="Lipzen A."/>
            <person name="Lutzoni F."/>
            <person name="Magnuson J."/>
            <person name="Mondo S."/>
            <person name="Nolan M."/>
            <person name="Ohm R."/>
            <person name="Pangilinan J."/>
            <person name="Park H.-J."/>
            <person name="Ramirez L."/>
            <person name="Alfaro M."/>
            <person name="Sun H."/>
            <person name="Tritt A."/>
            <person name="Yoshinaga Y."/>
            <person name="Zwiers L.-H."/>
            <person name="Turgeon B."/>
            <person name="Goodwin S."/>
            <person name="Spatafora J."/>
            <person name="Crous P."/>
            <person name="Grigoriev I."/>
        </authorList>
    </citation>
    <scope>NUCLEOTIDE SEQUENCE</scope>
    <source>
        <strain evidence="3">CBS 122681</strain>
    </source>
</reference>
<dbReference type="PANTHER" id="PTHR24306:SF7">
    <property type="entry name" value="AHBB"/>
    <property type="match status" value="1"/>
</dbReference>
<dbReference type="OrthoDB" id="3366823at2759"/>
<dbReference type="GO" id="GO:0005506">
    <property type="term" value="F:iron ion binding"/>
    <property type="evidence" value="ECO:0007669"/>
    <property type="project" value="InterPro"/>
</dbReference>
<dbReference type="InterPro" id="IPR036396">
    <property type="entry name" value="Cyt_P450_sf"/>
</dbReference>
<accession>A0A6A6TG42</accession>
<dbReference type="SUPFAM" id="SSF48264">
    <property type="entry name" value="Cytochrome P450"/>
    <property type="match status" value="1"/>
</dbReference>
<organism evidence="3 4">
    <name type="scientific">Lophiostoma macrostomum CBS 122681</name>
    <dbReference type="NCBI Taxonomy" id="1314788"/>
    <lineage>
        <taxon>Eukaryota</taxon>
        <taxon>Fungi</taxon>
        <taxon>Dikarya</taxon>
        <taxon>Ascomycota</taxon>
        <taxon>Pezizomycotina</taxon>
        <taxon>Dothideomycetes</taxon>
        <taxon>Pleosporomycetidae</taxon>
        <taxon>Pleosporales</taxon>
        <taxon>Lophiostomataceae</taxon>
        <taxon>Lophiostoma</taxon>
    </lineage>
</organism>
<dbReference type="GO" id="GO:0016705">
    <property type="term" value="F:oxidoreductase activity, acting on paired donors, with incorporation or reduction of molecular oxygen"/>
    <property type="evidence" value="ECO:0007669"/>
    <property type="project" value="InterPro"/>
</dbReference>
<dbReference type="GO" id="GO:0004497">
    <property type="term" value="F:monooxygenase activity"/>
    <property type="evidence" value="ECO:0007669"/>
    <property type="project" value="InterPro"/>
</dbReference>
<dbReference type="EMBL" id="MU004310">
    <property type="protein sequence ID" value="KAF2658999.1"/>
    <property type="molecule type" value="Genomic_DNA"/>
</dbReference>
<keyword evidence="4" id="KW-1185">Reference proteome</keyword>
<evidence type="ECO:0000256" key="2">
    <source>
        <dbReference type="SAM" id="Phobius"/>
    </source>
</evidence>
<sequence>MVSSKSVFLGVHASNGVIRRLFYPACLALTISPLVLLVLRYFNAYQQILDHIPSALKTSETWLQISIAVVWSCLVTRVLSGRNSNGGSTKDGKRRVQQLPYWIPSLRHWTNVFFGGEQWLKAVRESSITNIVAYNTAGAKHNIVFSPALLDQILGHSASLEEADLTRWVPLRNAFGMPNYAKTEHEKLRVPITEKLGSEIFHGQQLKAITLESLHILSQSLPDLMTFNSSMVDQLPWERVAGVELTDGTDEAECDLYALINEFICSIIFPPISGSHFPESYQLLGSDLAAFNQSYYALAAGYPSHFPLSGLPGANLAKKRLSEEFRRFFDELTYPPAKKTIEDDESVSGGEEETDAETPTPLSALNELFSKHDLPMQMRAAIPLQALHEIVSQAVPLAFWTLLHVYSSSTLPEDASSEQRNSTPVSQIRQETKTWAEATQPPSVHPMFPSPPEIKFTSQSQLFNPSSLTYLRSSIFEARRLYSASITTAKVTKPIIFTDPASPNAKEEYQLDVGSYIDIGLSQRLINTSGANYLSPEKFDPERFAHSQSPSPLFSTYANESDELVTALLIALVAGITQLWDIKPAPAKGLWQQMVEAQAEASGQEIQKKELKAVWRIPKAVDGSSVMVPKGDVRVRVRRREGLDRPSTSQKVG</sequence>
<dbReference type="PANTHER" id="PTHR24306">
    <property type="match status" value="1"/>
</dbReference>
<dbReference type="GO" id="GO:0020037">
    <property type="term" value="F:heme binding"/>
    <property type="evidence" value="ECO:0007669"/>
    <property type="project" value="InterPro"/>
</dbReference>
<evidence type="ECO:0000313" key="3">
    <source>
        <dbReference type="EMBL" id="KAF2658999.1"/>
    </source>
</evidence>
<feature type="compositionally biased region" description="Acidic residues" evidence="1">
    <location>
        <begin position="342"/>
        <end position="356"/>
    </location>
</feature>
<keyword evidence="2" id="KW-0812">Transmembrane</keyword>
<protein>
    <recommendedName>
        <fullName evidence="5">Cytochrome P450</fullName>
    </recommendedName>
</protein>
<name>A0A6A6TG42_9PLEO</name>
<dbReference type="Gene3D" id="1.10.630.10">
    <property type="entry name" value="Cytochrome P450"/>
    <property type="match status" value="1"/>
</dbReference>
<evidence type="ECO:0000313" key="4">
    <source>
        <dbReference type="Proteomes" id="UP000799324"/>
    </source>
</evidence>
<feature type="transmembrane region" description="Helical" evidence="2">
    <location>
        <begin position="21"/>
        <end position="42"/>
    </location>
</feature>
<keyword evidence="2" id="KW-0472">Membrane</keyword>
<dbReference type="AlphaFoldDB" id="A0A6A6TG42"/>
<evidence type="ECO:0000256" key="1">
    <source>
        <dbReference type="SAM" id="MobiDB-lite"/>
    </source>
</evidence>
<dbReference type="Proteomes" id="UP000799324">
    <property type="component" value="Unassembled WGS sequence"/>
</dbReference>
<evidence type="ECO:0008006" key="5">
    <source>
        <dbReference type="Google" id="ProtNLM"/>
    </source>
</evidence>
<proteinExistence type="predicted"/>